<feature type="domain" description="Autotransporter" evidence="3">
    <location>
        <begin position="844"/>
        <end position="1121"/>
    </location>
</feature>
<keyword evidence="1 2" id="KW-0732">Signal</keyword>
<evidence type="ECO:0000259" key="3">
    <source>
        <dbReference type="PROSITE" id="PS51208"/>
    </source>
</evidence>
<dbReference type="PROSITE" id="PS51208">
    <property type="entry name" value="AUTOTRANSPORTER"/>
    <property type="match status" value="1"/>
</dbReference>
<dbReference type="InterPro" id="IPR013425">
    <property type="entry name" value="Autotrns_rpt"/>
</dbReference>
<dbReference type="InterPro" id="IPR006315">
    <property type="entry name" value="OM_autotransptr_brl_dom"/>
</dbReference>
<keyword evidence="5" id="KW-1185">Reference proteome</keyword>
<dbReference type="Proteomes" id="UP001202867">
    <property type="component" value="Unassembled WGS sequence"/>
</dbReference>
<accession>A0ABT0DJV8</accession>
<proteinExistence type="predicted"/>
<dbReference type="EMBL" id="JALKCG010000001">
    <property type="protein sequence ID" value="MCK0207569.1"/>
    <property type="molecule type" value="Genomic_DNA"/>
</dbReference>
<dbReference type="Pfam" id="PF12951">
    <property type="entry name" value="PATR"/>
    <property type="match status" value="1"/>
</dbReference>
<feature type="chain" id="PRO_5047371086" evidence="2">
    <location>
        <begin position="27"/>
        <end position="1121"/>
    </location>
</feature>
<name>A0ABT0DJV8_9HYPH</name>
<dbReference type="Pfam" id="PF03797">
    <property type="entry name" value="Autotransporter"/>
    <property type="match status" value="1"/>
</dbReference>
<dbReference type="InterPro" id="IPR005546">
    <property type="entry name" value="Autotransporte_beta"/>
</dbReference>
<evidence type="ECO:0000313" key="4">
    <source>
        <dbReference type="EMBL" id="MCK0207569.1"/>
    </source>
</evidence>
<comment type="caution">
    <text evidence="4">The sequence shown here is derived from an EMBL/GenBank/DDBJ whole genome shotgun (WGS) entry which is preliminary data.</text>
</comment>
<sequence length="1121" mass="110557">MSGWMAGLSGASLALACGFLPAPAAAQTATWTGSTDTDWFTAGNWNPATVPGSSSTAVVTTPVGSSMPVIGKGETAQVDSLWVGSTADGGATLTVEGVLITTGGGTISDSGFSSKGDQEGSIIITGDAAEWDAYAVMAGQYSTGSITITEGASFEASYSFGSGGLKDAEGTVNVSGDGTSWAVGTGGTVFGAAGKGTFNLSDGATATDNATTLGYQSGATGTANIEGANTQWTVGGASGIFNVGDYGHGELNVTKGAVVSVKNVAFVGNNANASGEIVISGEGSLFETAKQIDIGQTLTATGSVLISNEGAFEASDVVQVGNGGTGTMTIESGGSFSGTELRLGQTGTGKGTLLIDGEGSAATASSMVWIGFLGTGEATLSDGGTLEVTGPAGLMVSVAGGAGTLNIGAADGDAADAAGIVDAPGVQLGGKGTIVFNHTTEDYAFASSITSQNAGDGTLKVLAGETEISAANTRFSGRVDIASGTLLLGDDDALGTASVHATGGTLAFADTIASDNAISVDKGAFTLAVAGGAATQSGAISGAAGISMEKTGAGVLNLTGDSSAFAGSTKVSAGTLVVGVGGSGMLGGSLEIASGATLAGTGLVEATKILAGGSHGPGNSVGSQTVAGDYFNAGTLVIEGGPDGFDRIVVKNGTVTLADATLSLDIAGGISGSLLLGSPYLIIENDGVDAVNGSFAPLPADTLLFIDTTVEYDAGTGNDVALSFARNDVGFADVAFTRNQRATASALDTLSPANPVWNALVLLGDGAAARGAYDALSGAEHATVEGLFVDASRFPRQAVLDRLRAAGGGVGASAQPVVSYAASPTAAEATPAGRALKAALLPATTERGVALWSTGYGSWADAGSTAEAAGYSADTGGALIGADTLVGQGWRLGVFGGYGYTSFDFDGEGGSGSADSWSLGAYAGNSWGPLALRTGLAYGWNDVESQRAVLFPGIAQQLKADYDAGLFQAFGEIGYAIQTPWAAFEPFAALAYVRLNRDGFTEQGGSAALDVASADMDTSFTTLGIRMEKDITLGTAAARLRGALGWQHAFGDITPEATQSFASGSVPFTVTGVPIAEDAALVEAGLDVMLTDAVTLGASYSGQFGDATTQNGFNATLKVQF</sequence>
<dbReference type="NCBIfam" id="TIGR02601">
    <property type="entry name" value="autotrns_rpt"/>
    <property type="match status" value="1"/>
</dbReference>
<organism evidence="4 5">
    <name type="scientific">Ancylobacter koreensis</name>
    <dbReference type="NCBI Taxonomy" id="266121"/>
    <lineage>
        <taxon>Bacteria</taxon>
        <taxon>Pseudomonadati</taxon>
        <taxon>Pseudomonadota</taxon>
        <taxon>Alphaproteobacteria</taxon>
        <taxon>Hyphomicrobiales</taxon>
        <taxon>Xanthobacteraceae</taxon>
        <taxon>Ancylobacter</taxon>
    </lineage>
</organism>
<dbReference type="InterPro" id="IPR011050">
    <property type="entry name" value="Pectin_lyase_fold/virulence"/>
</dbReference>
<evidence type="ECO:0000256" key="2">
    <source>
        <dbReference type="SAM" id="SignalP"/>
    </source>
</evidence>
<protein>
    <submittedName>
        <fullName evidence="4">Autotransporter domain-containing protein</fullName>
    </submittedName>
</protein>
<dbReference type="NCBIfam" id="TIGR04393">
    <property type="entry name" value="rpt_T5SS_PEPC"/>
    <property type="match status" value="4"/>
</dbReference>
<dbReference type="SUPFAM" id="SSF51126">
    <property type="entry name" value="Pectin lyase-like"/>
    <property type="match status" value="1"/>
</dbReference>
<dbReference type="SUPFAM" id="SSF103515">
    <property type="entry name" value="Autotransporter"/>
    <property type="match status" value="1"/>
</dbReference>
<reference evidence="5" key="1">
    <citation type="submission" date="2023-07" db="EMBL/GenBank/DDBJ databases">
        <title>Ancylobacter moscoviensis sp. nov., facultatively methylotrophic bacteria from activated sludge and the reclassification of Starkeya novella (Starkey 1934) Kelly et al. 2000 as Ancylobacter novellus comb. nov., Starkeya koreensis Im et al. 2006 as Ancylobacter koreensis comb.nov., Angulomicrobium tetraedrale Vasil'eva et al. 1986 as Ancylobacter tetraedralis comb. nov., Angulomicrobium amanitiforme Fritz et al. 2004 as Ancylobacter amanitiformis comb. nov. and Methylorhabdus multivorans Doronina et al. 1996 as Ancylobacter multivorans comb. nov. and emended description of the genus Ancylobacter.</title>
        <authorList>
            <person name="Doronina N."/>
            <person name="Chemodurova A."/>
            <person name="Grouzdev D."/>
            <person name="Koziaeva V."/>
            <person name="Shi W."/>
            <person name="Wu L."/>
            <person name="Kaparullina E."/>
        </authorList>
    </citation>
    <scope>NUCLEOTIDE SEQUENCE [LARGE SCALE GENOMIC DNA]</scope>
    <source>
        <strain evidence="5">Jip08</strain>
    </source>
</reference>
<feature type="signal peptide" evidence="2">
    <location>
        <begin position="1"/>
        <end position="26"/>
    </location>
</feature>
<dbReference type="InterPro" id="IPR030895">
    <property type="entry name" value="T5SS_PEPC_rpt"/>
</dbReference>
<dbReference type="RefSeq" id="WP_247199502.1">
    <property type="nucleotide sequence ID" value="NZ_JALKCG010000001.1"/>
</dbReference>
<dbReference type="NCBIfam" id="TIGR01414">
    <property type="entry name" value="autotrans_barl"/>
    <property type="match status" value="1"/>
</dbReference>
<dbReference type="SMART" id="SM00869">
    <property type="entry name" value="Autotransporter"/>
    <property type="match status" value="1"/>
</dbReference>
<evidence type="ECO:0000313" key="5">
    <source>
        <dbReference type="Proteomes" id="UP001202867"/>
    </source>
</evidence>
<dbReference type="InterPro" id="IPR036709">
    <property type="entry name" value="Autotransporte_beta_dom_sf"/>
</dbReference>
<dbReference type="Gene3D" id="2.40.128.130">
    <property type="entry name" value="Autotransporter beta-domain"/>
    <property type="match status" value="1"/>
</dbReference>
<evidence type="ECO:0000256" key="1">
    <source>
        <dbReference type="ARBA" id="ARBA00022729"/>
    </source>
</evidence>
<gene>
    <name evidence="4" type="ORF">MWN33_05930</name>
</gene>